<evidence type="ECO:0000259" key="3">
    <source>
        <dbReference type="PROSITE" id="PS50112"/>
    </source>
</evidence>
<dbReference type="PROSITE" id="PS50887">
    <property type="entry name" value="GGDEF"/>
    <property type="match status" value="1"/>
</dbReference>
<evidence type="ECO:0000256" key="2">
    <source>
        <dbReference type="ARBA" id="ARBA00034247"/>
    </source>
</evidence>
<proteinExistence type="predicted"/>
<dbReference type="InterPro" id="IPR050469">
    <property type="entry name" value="Diguanylate_Cyclase"/>
</dbReference>
<evidence type="ECO:0000256" key="1">
    <source>
        <dbReference type="ARBA" id="ARBA00012528"/>
    </source>
</evidence>
<dbReference type="EC" id="2.7.7.65" evidence="1"/>
<keyword evidence="6" id="KW-1185">Reference proteome</keyword>
<comment type="caution">
    <text evidence="5">The sequence shown here is derived from an EMBL/GenBank/DDBJ whole genome shotgun (WGS) entry which is preliminary data.</text>
</comment>
<dbReference type="PANTHER" id="PTHR45138">
    <property type="entry name" value="REGULATORY COMPONENTS OF SENSORY TRANSDUCTION SYSTEM"/>
    <property type="match status" value="1"/>
</dbReference>
<dbReference type="InterPro" id="IPR000160">
    <property type="entry name" value="GGDEF_dom"/>
</dbReference>
<organism evidence="5 6">
    <name type="scientific">Crenobacter oryzisoli</name>
    <dbReference type="NCBI Taxonomy" id="3056844"/>
    <lineage>
        <taxon>Bacteria</taxon>
        <taxon>Pseudomonadati</taxon>
        <taxon>Pseudomonadota</taxon>
        <taxon>Betaproteobacteria</taxon>
        <taxon>Neisseriales</taxon>
        <taxon>Neisseriaceae</taxon>
        <taxon>Crenobacter</taxon>
    </lineage>
</organism>
<evidence type="ECO:0000313" key="5">
    <source>
        <dbReference type="EMBL" id="MDN0076419.1"/>
    </source>
</evidence>
<dbReference type="Gene3D" id="3.30.70.270">
    <property type="match status" value="1"/>
</dbReference>
<dbReference type="InterPro" id="IPR029787">
    <property type="entry name" value="Nucleotide_cyclase"/>
</dbReference>
<feature type="domain" description="PAS" evidence="3">
    <location>
        <begin position="6"/>
        <end position="54"/>
    </location>
</feature>
<accession>A0ABT7XSA1</accession>
<protein>
    <recommendedName>
        <fullName evidence="1">diguanylate cyclase</fullName>
        <ecNumber evidence="1">2.7.7.65</ecNumber>
    </recommendedName>
</protein>
<dbReference type="SUPFAM" id="SSF55073">
    <property type="entry name" value="Nucleotide cyclase"/>
    <property type="match status" value="1"/>
</dbReference>
<evidence type="ECO:0000313" key="6">
    <source>
        <dbReference type="Proteomes" id="UP001168540"/>
    </source>
</evidence>
<dbReference type="SMART" id="SM00267">
    <property type="entry name" value="GGDEF"/>
    <property type="match status" value="1"/>
</dbReference>
<gene>
    <name evidence="5" type="ORF">QU481_16215</name>
</gene>
<dbReference type="PROSITE" id="PS50112">
    <property type="entry name" value="PAS"/>
    <property type="match status" value="1"/>
</dbReference>
<dbReference type="CDD" id="cd01949">
    <property type="entry name" value="GGDEF"/>
    <property type="match status" value="1"/>
</dbReference>
<keyword evidence="5" id="KW-0548">Nucleotidyltransferase</keyword>
<dbReference type="Pfam" id="PF00990">
    <property type="entry name" value="GGDEF"/>
    <property type="match status" value="1"/>
</dbReference>
<dbReference type="InterPro" id="IPR000014">
    <property type="entry name" value="PAS"/>
</dbReference>
<sequence>MSESITSRLCELAMERVSIGLFAVDRDYRLLLWNDFMQQRSGLASSKVIGQNLFDCFPSLPQVWLKKKFNSVFLLKNSTFTSWEHRPYLFRFEHDRPITGGVEWMQQDCAFVPLIEDGHVVAVCVTITDVTDIAIAWREKEAAVEALREASVRDPLTGLFNRRYVNERLTEEYRRWQRNGADFSVIMFDIDHFKRTNDTYGHAVGDLAIQSVANAASSQLREVDVLGRFGGEEFIVLLPQCSLENAYHVGERIREKVAQQVVPLSSGHLVITISVGVASAEASQDVADMLVKNADAALYKAKAGGRNQVALHKTGQGEALLQNSTTHPLGAVVR</sequence>
<dbReference type="Proteomes" id="UP001168540">
    <property type="component" value="Unassembled WGS sequence"/>
</dbReference>
<dbReference type="EMBL" id="JAUEDK010000032">
    <property type="protein sequence ID" value="MDN0076419.1"/>
    <property type="molecule type" value="Genomic_DNA"/>
</dbReference>
<comment type="catalytic activity">
    <reaction evidence="2">
        <text>2 GTP = 3',3'-c-di-GMP + 2 diphosphate</text>
        <dbReference type="Rhea" id="RHEA:24898"/>
        <dbReference type="ChEBI" id="CHEBI:33019"/>
        <dbReference type="ChEBI" id="CHEBI:37565"/>
        <dbReference type="ChEBI" id="CHEBI:58805"/>
        <dbReference type="EC" id="2.7.7.65"/>
    </reaction>
</comment>
<dbReference type="SUPFAM" id="SSF55785">
    <property type="entry name" value="PYP-like sensor domain (PAS domain)"/>
    <property type="match status" value="1"/>
</dbReference>
<dbReference type="RefSeq" id="WP_289831073.1">
    <property type="nucleotide sequence ID" value="NZ_JAUEDK010000032.1"/>
</dbReference>
<reference evidence="5" key="1">
    <citation type="submission" date="2023-06" db="EMBL/GenBank/DDBJ databases">
        <authorList>
            <person name="Zhang S."/>
        </authorList>
    </citation>
    <scope>NUCLEOTIDE SEQUENCE</scope>
    <source>
        <strain evidence="5">SG2303</strain>
    </source>
</reference>
<dbReference type="InterPro" id="IPR043128">
    <property type="entry name" value="Rev_trsase/Diguanyl_cyclase"/>
</dbReference>
<name>A0ABT7XSA1_9NEIS</name>
<evidence type="ECO:0000259" key="4">
    <source>
        <dbReference type="PROSITE" id="PS50887"/>
    </source>
</evidence>
<dbReference type="PANTHER" id="PTHR45138:SF9">
    <property type="entry name" value="DIGUANYLATE CYCLASE DGCM-RELATED"/>
    <property type="match status" value="1"/>
</dbReference>
<dbReference type="GO" id="GO:0052621">
    <property type="term" value="F:diguanylate cyclase activity"/>
    <property type="evidence" value="ECO:0007669"/>
    <property type="project" value="UniProtKB-EC"/>
</dbReference>
<dbReference type="InterPro" id="IPR035965">
    <property type="entry name" value="PAS-like_dom_sf"/>
</dbReference>
<dbReference type="Gene3D" id="3.30.450.20">
    <property type="entry name" value="PAS domain"/>
    <property type="match status" value="1"/>
</dbReference>
<dbReference type="NCBIfam" id="TIGR00254">
    <property type="entry name" value="GGDEF"/>
    <property type="match status" value="1"/>
</dbReference>
<keyword evidence="5" id="KW-0808">Transferase</keyword>
<feature type="domain" description="GGDEF" evidence="4">
    <location>
        <begin position="181"/>
        <end position="314"/>
    </location>
</feature>